<reference evidence="1 2" key="1">
    <citation type="journal article" date="2021" name="Commun. Biol.">
        <title>The genome of Shorea leprosula (Dipterocarpaceae) highlights the ecological relevance of drought in aseasonal tropical rainforests.</title>
        <authorList>
            <person name="Ng K.K.S."/>
            <person name="Kobayashi M.J."/>
            <person name="Fawcett J.A."/>
            <person name="Hatakeyama M."/>
            <person name="Paape T."/>
            <person name="Ng C.H."/>
            <person name="Ang C.C."/>
            <person name="Tnah L.H."/>
            <person name="Lee C.T."/>
            <person name="Nishiyama T."/>
            <person name="Sese J."/>
            <person name="O'Brien M.J."/>
            <person name="Copetti D."/>
            <person name="Mohd Noor M.I."/>
            <person name="Ong R.C."/>
            <person name="Putra M."/>
            <person name="Sireger I.Z."/>
            <person name="Indrioko S."/>
            <person name="Kosugi Y."/>
            <person name="Izuno A."/>
            <person name="Isagi Y."/>
            <person name="Lee S.L."/>
            <person name="Shimizu K.K."/>
        </authorList>
    </citation>
    <scope>NUCLEOTIDE SEQUENCE [LARGE SCALE GENOMIC DNA]</scope>
    <source>
        <strain evidence="1">214</strain>
    </source>
</reference>
<evidence type="ECO:0000313" key="1">
    <source>
        <dbReference type="EMBL" id="GKV04938.1"/>
    </source>
</evidence>
<sequence>MAFASILATDTSSIWPEKLPVGDNNSGNGGTEANIRCGASCLNHSSSRVAISSSIVISYVGDSNPQEQEVRAAQVAKPGNCD</sequence>
<gene>
    <name evidence="1" type="ORF">SLEP1_g17020</name>
</gene>
<comment type="caution">
    <text evidence="1">The sequence shown here is derived from an EMBL/GenBank/DDBJ whole genome shotgun (WGS) entry which is preliminary data.</text>
</comment>
<name>A0AAV5J0F6_9ROSI</name>
<keyword evidence="2" id="KW-1185">Reference proteome</keyword>
<dbReference type="AlphaFoldDB" id="A0AAV5J0F6"/>
<protein>
    <submittedName>
        <fullName evidence="1">Uncharacterized protein</fullName>
    </submittedName>
</protein>
<evidence type="ECO:0000313" key="2">
    <source>
        <dbReference type="Proteomes" id="UP001054252"/>
    </source>
</evidence>
<dbReference type="Proteomes" id="UP001054252">
    <property type="component" value="Unassembled WGS sequence"/>
</dbReference>
<accession>A0AAV5J0F6</accession>
<organism evidence="1 2">
    <name type="scientific">Rubroshorea leprosula</name>
    <dbReference type="NCBI Taxonomy" id="152421"/>
    <lineage>
        <taxon>Eukaryota</taxon>
        <taxon>Viridiplantae</taxon>
        <taxon>Streptophyta</taxon>
        <taxon>Embryophyta</taxon>
        <taxon>Tracheophyta</taxon>
        <taxon>Spermatophyta</taxon>
        <taxon>Magnoliopsida</taxon>
        <taxon>eudicotyledons</taxon>
        <taxon>Gunneridae</taxon>
        <taxon>Pentapetalae</taxon>
        <taxon>rosids</taxon>
        <taxon>malvids</taxon>
        <taxon>Malvales</taxon>
        <taxon>Dipterocarpaceae</taxon>
        <taxon>Rubroshorea</taxon>
    </lineage>
</organism>
<dbReference type="EMBL" id="BPVZ01000022">
    <property type="protein sequence ID" value="GKV04938.1"/>
    <property type="molecule type" value="Genomic_DNA"/>
</dbReference>
<proteinExistence type="predicted"/>